<dbReference type="GO" id="GO:0009431">
    <property type="term" value="C:bacterial-type flagellum basal body, MS ring"/>
    <property type="evidence" value="ECO:0007669"/>
    <property type="project" value="InterPro"/>
</dbReference>
<dbReference type="PANTHER" id="PTHR30046:SF0">
    <property type="entry name" value="FLAGELLAR M-RING PROTEIN"/>
    <property type="match status" value="1"/>
</dbReference>
<dbReference type="GO" id="GO:0003774">
    <property type="term" value="F:cytoskeletal motor activity"/>
    <property type="evidence" value="ECO:0007669"/>
    <property type="project" value="InterPro"/>
</dbReference>
<dbReference type="InterPro" id="IPR006182">
    <property type="entry name" value="FliF_N_dom"/>
</dbReference>
<accession>A0A193QES1</accession>
<dbReference type="EMBL" id="LN854557">
    <property type="protein sequence ID" value="CRL43647.1"/>
    <property type="molecule type" value="Genomic_DNA"/>
</dbReference>
<dbReference type="Pfam" id="PF08345">
    <property type="entry name" value="YscJ_FliF_C"/>
    <property type="match status" value="1"/>
</dbReference>
<evidence type="ECO:0000256" key="10">
    <source>
        <dbReference type="ARBA" id="ARBA00023143"/>
    </source>
</evidence>
<evidence type="ECO:0000256" key="12">
    <source>
        <dbReference type="PIRNR" id="PIRNR004862"/>
    </source>
</evidence>
<comment type="function">
    <text evidence="1 12">The M ring may be actively involved in energy transduction.</text>
</comment>
<dbReference type="GO" id="GO:0071973">
    <property type="term" value="P:bacterial-type flagellum-dependent cell motility"/>
    <property type="evidence" value="ECO:0007669"/>
    <property type="project" value="InterPro"/>
</dbReference>
<keyword evidence="6" id="KW-1003">Cell membrane</keyword>
<keyword evidence="9 14" id="KW-0472">Membrane</keyword>
<dbReference type="AlphaFoldDB" id="A0A193QES1"/>
<dbReference type="InterPro" id="IPR045851">
    <property type="entry name" value="AMP-bd_C_sf"/>
</dbReference>
<feature type="region of interest" description="Disordered" evidence="13">
    <location>
        <begin position="536"/>
        <end position="569"/>
    </location>
</feature>
<evidence type="ECO:0000313" key="17">
    <source>
        <dbReference type="EMBL" id="CRL43647.1"/>
    </source>
</evidence>
<evidence type="ECO:0000256" key="14">
    <source>
        <dbReference type="SAM" id="Phobius"/>
    </source>
</evidence>
<keyword evidence="17" id="KW-0969">Cilium</keyword>
<dbReference type="InterPro" id="IPR043427">
    <property type="entry name" value="YscJ/FliF"/>
</dbReference>
<dbReference type="Proteomes" id="UP000245838">
    <property type="component" value="Chromosome sggmmb4_Chromosome"/>
</dbReference>
<sequence length="600" mass="66136">MGDGKLFPSNKHFISSPYHHDSLFLILLQGSCMNASAMDINAKSAISLTNLIARFRDHPKYMLLAASAAGIALAIVLLLWARTPDYRILYSNISDQDGGAVVAELTTMNIPYRFAGNSDAIMVPSDRVHETRLLLAQKGLPKGGALGFELLDREKFGMSQFSEQINYQRALEGEIARTIKTLNPVKSARVHIAMPKPSLFVREHKPATASVTLTLYPGRALDTGQIQAITWLVSGTVPDLPAGNITMVDSQGQLLAQPGNNELDLSTTQLAYTREVEGDFQRRISAILAPVIGAANVRAEVTAQLDFTAVEQTAEQHKPNGRPEEMAIRSQQLSASDQIGIQAPGGVPGALSNQPTPPATASIESPANAAAGKKPASKDSVPPPAAAAPIVQPPRSSQNEKTINYEVDRTLTHSRFRPGVIKRLSGAVVVNDREDSNGNRVHLTPQEMQDVTALVREAMGFSSERGDTLNIVNTRFVANQDIMPPLPFWQDPGLQSIAFSLLRYALVALLFWLAWRKGLRPLWQRQQEIERERIRAQYEASQPRDEPRPISRSELEKETREKARQAMEDSIRQLRDVAAARPQMVARILRQWITREQQPS</sequence>
<keyword evidence="7 14" id="KW-0812">Transmembrane</keyword>
<organism evidence="17 18">
    <name type="scientific">Sodalis glossinidius (strain morsitans)</name>
    <dbReference type="NCBI Taxonomy" id="343509"/>
    <lineage>
        <taxon>Bacteria</taxon>
        <taxon>Pseudomonadati</taxon>
        <taxon>Pseudomonadota</taxon>
        <taxon>Gammaproteobacteria</taxon>
        <taxon>Enterobacterales</taxon>
        <taxon>Bruguierivoracaceae</taxon>
        <taxon>Sodalis</taxon>
    </lineage>
</organism>
<feature type="domain" description="Flagellar M-ring N-terminal" evidence="15">
    <location>
        <begin position="82"/>
        <end position="256"/>
    </location>
</feature>
<gene>
    <name evidence="17" type="primary">fliF</name>
    <name evidence="17" type="ORF">SGGMMB4_00093</name>
</gene>
<evidence type="ECO:0000256" key="2">
    <source>
        <dbReference type="ARBA" id="ARBA00004117"/>
    </source>
</evidence>
<dbReference type="PANTHER" id="PTHR30046">
    <property type="entry name" value="FLAGELLAR M-RING PROTEIN"/>
    <property type="match status" value="1"/>
</dbReference>
<dbReference type="InterPro" id="IPR000067">
    <property type="entry name" value="FlgMring_FliF"/>
</dbReference>
<name>A0A193QES1_SODGM</name>
<evidence type="ECO:0000313" key="18">
    <source>
        <dbReference type="Proteomes" id="UP000245838"/>
    </source>
</evidence>
<dbReference type="Gene3D" id="3.30.300.30">
    <property type="match status" value="1"/>
</dbReference>
<dbReference type="Pfam" id="PF01514">
    <property type="entry name" value="YscJ_FliF"/>
    <property type="match status" value="1"/>
</dbReference>
<keyword evidence="17" id="KW-0966">Cell projection</keyword>
<evidence type="ECO:0000256" key="8">
    <source>
        <dbReference type="ARBA" id="ARBA00022989"/>
    </source>
</evidence>
<evidence type="ECO:0000256" key="4">
    <source>
        <dbReference type="ARBA" id="ARBA00007971"/>
    </source>
</evidence>
<evidence type="ECO:0000256" key="13">
    <source>
        <dbReference type="SAM" id="MobiDB-lite"/>
    </source>
</evidence>
<feature type="compositionally biased region" description="Polar residues" evidence="13">
    <location>
        <begin position="329"/>
        <end position="339"/>
    </location>
</feature>
<comment type="similarity">
    <text evidence="4 12">Belongs to the FliF family.</text>
</comment>
<dbReference type="NCBIfam" id="TIGR00206">
    <property type="entry name" value="fliF"/>
    <property type="match status" value="1"/>
</dbReference>
<comment type="subcellular location">
    <subcellularLocation>
        <location evidence="2 12">Bacterial flagellum basal body</location>
    </subcellularLocation>
    <subcellularLocation>
        <location evidence="3">Cell membrane</location>
        <topology evidence="3">Multi-pass membrane protein</topology>
    </subcellularLocation>
</comment>
<comment type="subunit">
    <text evidence="11">The basal body constitutes a major portion of the flagellar organelle and consists of four rings (L,P,S, and M) mounted on a central rod. The M ring is integral to the inner membrane of the cell and may be connected to the flagellar rod via the S ring. The S (supramembrane ring) lies just distal to the M ring. The L and P rings lie in the outer membrane and the periplasmic space, respectively.</text>
</comment>
<dbReference type="GO" id="GO:0005886">
    <property type="term" value="C:plasma membrane"/>
    <property type="evidence" value="ECO:0007669"/>
    <property type="project" value="UniProtKB-SubCell"/>
</dbReference>
<evidence type="ECO:0000256" key="5">
    <source>
        <dbReference type="ARBA" id="ARBA00017949"/>
    </source>
</evidence>
<evidence type="ECO:0000256" key="11">
    <source>
        <dbReference type="ARBA" id="ARBA00025936"/>
    </source>
</evidence>
<dbReference type="PIRSF" id="PIRSF004862">
    <property type="entry name" value="FliF"/>
    <property type="match status" value="1"/>
</dbReference>
<evidence type="ECO:0000256" key="1">
    <source>
        <dbReference type="ARBA" id="ARBA00003820"/>
    </source>
</evidence>
<keyword evidence="10 12" id="KW-0975">Bacterial flagellum</keyword>
<feature type="domain" description="Flagellar M-ring C-terminal" evidence="16">
    <location>
        <begin position="288"/>
        <end position="476"/>
    </location>
</feature>
<keyword evidence="8 14" id="KW-1133">Transmembrane helix</keyword>
<protein>
    <recommendedName>
        <fullName evidence="5 12">Flagellar M-ring protein</fullName>
    </recommendedName>
</protein>
<feature type="transmembrane region" description="Helical" evidence="14">
    <location>
        <begin position="497"/>
        <end position="515"/>
    </location>
</feature>
<evidence type="ECO:0000259" key="15">
    <source>
        <dbReference type="Pfam" id="PF01514"/>
    </source>
</evidence>
<evidence type="ECO:0000256" key="7">
    <source>
        <dbReference type="ARBA" id="ARBA00022692"/>
    </source>
</evidence>
<evidence type="ECO:0000256" key="3">
    <source>
        <dbReference type="ARBA" id="ARBA00004651"/>
    </source>
</evidence>
<evidence type="ECO:0000256" key="6">
    <source>
        <dbReference type="ARBA" id="ARBA00022475"/>
    </source>
</evidence>
<feature type="compositionally biased region" description="Basic and acidic residues" evidence="13">
    <location>
        <begin position="314"/>
        <end position="327"/>
    </location>
</feature>
<dbReference type="PRINTS" id="PR01009">
    <property type="entry name" value="FLGMRINGFLIF"/>
</dbReference>
<evidence type="ECO:0000256" key="9">
    <source>
        <dbReference type="ARBA" id="ARBA00023136"/>
    </source>
</evidence>
<feature type="region of interest" description="Disordered" evidence="13">
    <location>
        <begin position="312"/>
        <end position="403"/>
    </location>
</feature>
<feature type="transmembrane region" description="Helical" evidence="14">
    <location>
        <begin position="61"/>
        <end position="81"/>
    </location>
</feature>
<evidence type="ECO:0000259" key="16">
    <source>
        <dbReference type="Pfam" id="PF08345"/>
    </source>
</evidence>
<reference evidence="17 18" key="1">
    <citation type="submission" date="2015-05" db="EMBL/GenBank/DDBJ databases">
        <authorList>
            <person name="Goodhead I."/>
        </authorList>
    </citation>
    <scope>NUCLEOTIDE SEQUENCE [LARGE SCALE GENOMIC DNA]</scope>
    <source>
        <strain evidence="18">morsitans</strain>
    </source>
</reference>
<proteinExistence type="inferred from homology"/>
<dbReference type="InterPro" id="IPR013556">
    <property type="entry name" value="Flag_M-ring_C"/>
</dbReference>
<keyword evidence="17" id="KW-0282">Flagellum</keyword>